<keyword evidence="3" id="KW-1185">Reference proteome</keyword>
<dbReference type="AlphaFoldDB" id="A0A8T0FM77"/>
<dbReference type="EMBL" id="JABXBU010000003">
    <property type="protein sequence ID" value="KAF8792307.1"/>
    <property type="molecule type" value="Genomic_DNA"/>
</dbReference>
<accession>A0A8T0FM77</accession>
<comment type="caution">
    <text evidence="2">The sequence shown here is derived from an EMBL/GenBank/DDBJ whole genome shotgun (WGS) entry which is preliminary data.</text>
</comment>
<evidence type="ECO:0000256" key="1">
    <source>
        <dbReference type="SAM" id="MobiDB-lite"/>
    </source>
</evidence>
<proteinExistence type="predicted"/>
<dbReference type="InterPro" id="IPR037760">
    <property type="entry name" value="SMKR1"/>
</dbReference>
<reference evidence="2" key="2">
    <citation type="submission" date="2020-06" db="EMBL/GenBank/DDBJ databases">
        <authorList>
            <person name="Sheffer M."/>
        </authorList>
    </citation>
    <scope>NUCLEOTIDE SEQUENCE</scope>
</reference>
<evidence type="ECO:0000313" key="3">
    <source>
        <dbReference type="Proteomes" id="UP000807504"/>
    </source>
</evidence>
<evidence type="ECO:0000313" key="2">
    <source>
        <dbReference type="EMBL" id="KAF8792307.1"/>
    </source>
</evidence>
<feature type="region of interest" description="Disordered" evidence="1">
    <location>
        <begin position="1"/>
        <end position="32"/>
    </location>
</feature>
<protein>
    <recommendedName>
        <fullName evidence="4">Small lysine-rich protein 1</fullName>
    </recommendedName>
</protein>
<sequence length="66" mass="7357">MAKGKEKKKEGNKKAKKAKPVMRPPPDPLSSAALENGYHMSFNAAIFLKSRGFPWPFDKPQKGSKK</sequence>
<name>A0A8T0FM77_ARGBR</name>
<dbReference type="PANTHER" id="PTHR37932">
    <property type="entry name" value="SMALL LYSINE-RICH PROTEIN 1"/>
    <property type="match status" value="1"/>
</dbReference>
<reference evidence="2" key="1">
    <citation type="journal article" date="2020" name="bioRxiv">
        <title>Chromosome-level reference genome of the European wasp spider Argiope bruennichi: a resource for studies on range expansion and evolutionary adaptation.</title>
        <authorList>
            <person name="Sheffer M.M."/>
            <person name="Hoppe A."/>
            <person name="Krehenwinkel H."/>
            <person name="Uhl G."/>
            <person name="Kuss A.W."/>
            <person name="Jensen L."/>
            <person name="Jensen C."/>
            <person name="Gillespie R.G."/>
            <person name="Hoff K.J."/>
            <person name="Prost S."/>
        </authorList>
    </citation>
    <scope>NUCLEOTIDE SEQUENCE</scope>
</reference>
<organism evidence="2 3">
    <name type="scientific">Argiope bruennichi</name>
    <name type="common">Wasp spider</name>
    <name type="synonym">Aranea bruennichi</name>
    <dbReference type="NCBI Taxonomy" id="94029"/>
    <lineage>
        <taxon>Eukaryota</taxon>
        <taxon>Metazoa</taxon>
        <taxon>Ecdysozoa</taxon>
        <taxon>Arthropoda</taxon>
        <taxon>Chelicerata</taxon>
        <taxon>Arachnida</taxon>
        <taxon>Araneae</taxon>
        <taxon>Araneomorphae</taxon>
        <taxon>Entelegynae</taxon>
        <taxon>Araneoidea</taxon>
        <taxon>Araneidae</taxon>
        <taxon>Argiope</taxon>
    </lineage>
</organism>
<dbReference type="PANTHER" id="PTHR37932:SF1">
    <property type="entry name" value="SMALL LYSINE-RICH PROTEIN 1"/>
    <property type="match status" value="1"/>
</dbReference>
<dbReference type="Proteomes" id="UP000807504">
    <property type="component" value="Unassembled WGS sequence"/>
</dbReference>
<evidence type="ECO:0008006" key="4">
    <source>
        <dbReference type="Google" id="ProtNLM"/>
    </source>
</evidence>
<gene>
    <name evidence="2" type="ORF">HNY73_003921</name>
</gene>